<dbReference type="AlphaFoldDB" id="X0WP34"/>
<dbReference type="EMBL" id="BARS01030846">
    <property type="protein sequence ID" value="GAG26283.1"/>
    <property type="molecule type" value="Genomic_DNA"/>
</dbReference>
<gene>
    <name evidence="1" type="ORF">S01H1_48054</name>
</gene>
<organism evidence="1">
    <name type="scientific">marine sediment metagenome</name>
    <dbReference type="NCBI Taxonomy" id="412755"/>
    <lineage>
        <taxon>unclassified sequences</taxon>
        <taxon>metagenomes</taxon>
        <taxon>ecological metagenomes</taxon>
    </lineage>
</organism>
<reference evidence="1" key="1">
    <citation type="journal article" date="2014" name="Front. Microbiol.">
        <title>High frequency of phylogenetically diverse reductive dehalogenase-homologous genes in deep subseafloor sedimentary metagenomes.</title>
        <authorList>
            <person name="Kawai M."/>
            <person name="Futagami T."/>
            <person name="Toyoda A."/>
            <person name="Takaki Y."/>
            <person name="Nishi S."/>
            <person name="Hori S."/>
            <person name="Arai W."/>
            <person name="Tsubouchi T."/>
            <person name="Morono Y."/>
            <person name="Uchiyama I."/>
            <person name="Ito T."/>
            <person name="Fujiyama A."/>
            <person name="Inagaki F."/>
            <person name="Takami H."/>
        </authorList>
    </citation>
    <scope>NUCLEOTIDE SEQUENCE</scope>
    <source>
        <strain evidence="1">Expedition CK06-06</strain>
    </source>
</reference>
<sequence length="168" mass="18523">CNHGRRTDFEQKLERGHKDALCAETNGMEFLPSVEWNDGETITGADAWDASLGNNQDGYGRACFVYACKWAVDMQEEIKKRIDAGATAIDFREFAKDAVKEADELAGGITGFMYGAVINILSNSWVHGEILRKWHNGNYGKPDSKGVVNPAIITIGFSENGKTEEKTT</sequence>
<feature type="non-terminal residue" evidence="1">
    <location>
        <position position="1"/>
    </location>
</feature>
<name>X0WP34_9ZZZZ</name>
<comment type="caution">
    <text evidence="1">The sequence shown here is derived from an EMBL/GenBank/DDBJ whole genome shotgun (WGS) entry which is preliminary data.</text>
</comment>
<accession>X0WP34</accession>
<dbReference type="Pfam" id="PF25186">
    <property type="entry name" value="Tad4"/>
    <property type="match status" value="1"/>
</dbReference>
<dbReference type="InterPro" id="IPR057385">
    <property type="entry name" value="Tad4-like"/>
</dbReference>
<protein>
    <submittedName>
        <fullName evidence="1">Uncharacterized protein</fullName>
    </submittedName>
</protein>
<evidence type="ECO:0000313" key="1">
    <source>
        <dbReference type="EMBL" id="GAG26283.1"/>
    </source>
</evidence>
<proteinExistence type="predicted"/>